<organism evidence="1 2">
    <name type="scientific">Allorhodopirellula heiligendammensis</name>
    <dbReference type="NCBI Taxonomy" id="2714739"/>
    <lineage>
        <taxon>Bacteria</taxon>
        <taxon>Pseudomonadati</taxon>
        <taxon>Planctomycetota</taxon>
        <taxon>Planctomycetia</taxon>
        <taxon>Pirellulales</taxon>
        <taxon>Pirellulaceae</taxon>
        <taxon>Allorhodopirellula</taxon>
    </lineage>
</organism>
<gene>
    <name evidence="1" type="ORF">Poly21_30030</name>
</gene>
<proteinExistence type="predicted"/>
<dbReference type="EMBL" id="SJPU01000002">
    <property type="protein sequence ID" value="TWU15801.1"/>
    <property type="molecule type" value="Genomic_DNA"/>
</dbReference>
<protein>
    <submittedName>
        <fullName evidence="1">Uncharacterized protein</fullName>
    </submittedName>
</protein>
<evidence type="ECO:0000313" key="1">
    <source>
        <dbReference type="EMBL" id="TWU15801.1"/>
    </source>
</evidence>
<dbReference type="Proteomes" id="UP000319908">
    <property type="component" value="Unassembled WGS sequence"/>
</dbReference>
<keyword evidence="2" id="KW-1185">Reference proteome</keyword>
<comment type="caution">
    <text evidence="1">The sequence shown here is derived from an EMBL/GenBank/DDBJ whole genome shotgun (WGS) entry which is preliminary data.</text>
</comment>
<evidence type="ECO:0000313" key="2">
    <source>
        <dbReference type="Proteomes" id="UP000319908"/>
    </source>
</evidence>
<accession>A0A5C6BWE2</accession>
<reference evidence="1 2" key="1">
    <citation type="journal article" date="2020" name="Antonie Van Leeuwenhoek">
        <title>Rhodopirellula heiligendammensis sp. nov., Rhodopirellula pilleata sp. nov., and Rhodopirellula solitaria sp. nov. isolated from natural or artificial marine surfaces in Northern Germany and California, USA, and emended description of the genus Rhodopirellula.</title>
        <authorList>
            <person name="Kallscheuer N."/>
            <person name="Wiegand S."/>
            <person name="Jogler M."/>
            <person name="Boedeker C."/>
            <person name="Peeters S.H."/>
            <person name="Rast P."/>
            <person name="Heuer A."/>
            <person name="Jetten M.S.M."/>
            <person name="Rohde M."/>
            <person name="Jogler C."/>
        </authorList>
    </citation>
    <scope>NUCLEOTIDE SEQUENCE [LARGE SCALE GENOMIC DNA]</scope>
    <source>
        <strain evidence="1 2">Poly21</strain>
    </source>
</reference>
<dbReference type="AlphaFoldDB" id="A0A5C6BWE2"/>
<sequence length="140" mass="15425">MTRNPVSRRSDCLRGFPPRWAFVARPLLTWLVVAVALIQAAPVGLTASRYVVENFPDALVNQSLDADTHAAEHWAIQPTAAPRGTGEQPNELELHGGSWAPFLASRAILNCPHDRRTHRELVGGRHQGATLVNLNVRLQI</sequence>
<name>A0A5C6BWE2_9BACT</name>